<comment type="subcellular location">
    <subcellularLocation>
        <location evidence="8">Cell membrane</location>
        <topology evidence="8">Multi-pass membrane protein</topology>
    </subcellularLocation>
</comment>
<evidence type="ECO:0000256" key="6">
    <source>
        <dbReference type="ARBA" id="ARBA00023136"/>
    </source>
</evidence>
<keyword evidence="10" id="KW-1185">Reference proteome</keyword>
<evidence type="ECO:0000256" key="8">
    <source>
        <dbReference type="HAMAP-Rule" id="MF_01521"/>
    </source>
</evidence>
<proteinExistence type="inferred from homology"/>
<evidence type="ECO:0000256" key="4">
    <source>
        <dbReference type="ARBA" id="ARBA00022989"/>
    </source>
</evidence>
<keyword evidence="5 8" id="KW-0406">Ion transport</keyword>
<evidence type="ECO:0000313" key="10">
    <source>
        <dbReference type="Proteomes" id="UP001623591"/>
    </source>
</evidence>
<comment type="caution">
    <text evidence="9">The sequence shown here is derived from an EMBL/GenBank/DDBJ whole genome shotgun (WGS) entry which is preliminary data.</text>
</comment>
<keyword evidence="7 8" id="KW-0464">Manganese</keyword>
<dbReference type="HAMAP" id="MF_01521">
    <property type="entry name" value="MntP_pump"/>
    <property type="match status" value="1"/>
</dbReference>
<dbReference type="PANTHER" id="PTHR35529:SF1">
    <property type="entry name" value="MANGANESE EFFLUX PUMP MNTP-RELATED"/>
    <property type="match status" value="1"/>
</dbReference>
<feature type="transmembrane region" description="Helical" evidence="8">
    <location>
        <begin position="164"/>
        <end position="182"/>
    </location>
</feature>
<keyword evidence="4 8" id="KW-1133">Transmembrane helix</keyword>
<feature type="transmembrane region" description="Helical" evidence="8">
    <location>
        <begin position="127"/>
        <end position="152"/>
    </location>
</feature>
<feature type="transmembrane region" description="Helical" evidence="8">
    <location>
        <begin position="70"/>
        <end position="88"/>
    </location>
</feature>
<evidence type="ECO:0000256" key="5">
    <source>
        <dbReference type="ARBA" id="ARBA00023065"/>
    </source>
</evidence>
<evidence type="ECO:0000313" key="9">
    <source>
        <dbReference type="EMBL" id="MFL0246604.1"/>
    </source>
</evidence>
<dbReference type="Pfam" id="PF02659">
    <property type="entry name" value="Mntp"/>
    <property type="match status" value="1"/>
</dbReference>
<accession>A0ABW8T242</accession>
<keyword evidence="6 8" id="KW-0472">Membrane</keyword>
<comment type="similarity">
    <text evidence="8">Belongs to the MntP (TC 9.B.29) family.</text>
</comment>
<reference evidence="9 10" key="1">
    <citation type="submission" date="2024-11" db="EMBL/GenBank/DDBJ databases">
        <authorList>
            <person name="Heng Y.C."/>
            <person name="Lim A.C.H."/>
            <person name="Lee J.K.Y."/>
            <person name="Kittelmann S."/>
        </authorList>
    </citation>
    <scope>NUCLEOTIDE SEQUENCE [LARGE SCALE GENOMIC DNA]</scope>
    <source>
        <strain evidence="9 10">WILCCON 0185</strain>
    </source>
</reference>
<organism evidence="9 10">
    <name type="scientific">Candidatus Clostridium stratigraminis</name>
    <dbReference type="NCBI Taxonomy" id="3381661"/>
    <lineage>
        <taxon>Bacteria</taxon>
        <taxon>Bacillati</taxon>
        <taxon>Bacillota</taxon>
        <taxon>Clostridia</taxon>
        <taxon>Eubacteriales</taxon>
        <taxon>Clostridiaceae</taxon>
        <taxon>Clostridium</taxon>
    </lineage>
</organism>
<keyword evidence="3 8" id="KW-0812">Transmembrane</keyword>
<dbReference type="Proteomes" id="UP001623591">
    <property type="component" value="Unassembled WGS sequence"/>
</dbReference>
<evidence type="ECO:0000256" key="3">
    <source>
        <dbReference type="ARBA" id="ARBA00022692"/>
    </source>
</evidence>
<dbReference type="PANTHER" id="PTHR35529">
    <property type="entry name" value="MANGANESE EFFLUX PUMP MNTP-RELATED"/>
    <property type="match status" value="1"/>
</dbReference>
<dbReference type="InterPro" id="IPR003810">
    <property type="entry name" value="Mntp/YtaF"/>
</dbReference>
<evidence type="ECO:0000256" key="2">
    <source>
        <dbReference type="ARBA" id="ARBA00022475"/>
    </source>
</evidence>
<feature type="transmembrane region" description="Helical" evidence="8">
    <location>
        <begin position="6"/>
        <end position="24"/>
    </location>
</feature>
<name>A0ABW8T242_9CLOT</name>
<evidence type="ECO:0000256" key="7">
    <source>
        <dbReference type="ARBA" id="ARBA00023211"/>
    </source>
</evidence>
<feature type="transmembrane region" description="Helical" evidence="8">
    <location>
        <begin position="100"/>
        <end position="121"/>
    </location>
</feature>
<feature type="transmembrane region" description="Helical" evidence="8">
    <location>
        <begin position="36"/>
        <end position="58"/>
    </location>
</feature>
<protein>
    <recommendedName>
        <fullName evidence="8">Putative manganese efflux pump MntP</fullName>
    </recommendedName>
</protein>
<keyword evidence="2 8" id="KW-1003">Cell membrane</keyword>
<comment type="function">
    <text evidence="8">Probably functions as a manganese efflux pump.</text>
</comment>
<keyword evidence="1 8" id="KW-0813">Transport</keyword>
<dbReference type="EMBL" id="JBJHZZ010000002">
    <property type="protein sequence ID" value="MFL0246604.1"/>
    <property type="molecule type" value="Genomic_DNA"/>
</dbReference>
<gene>
    <name evidence="8" type="primary">mntP</name>
    <name evidence="9" type="ORF">ACJDUG_06455</name>
</gene>
<dbReference type="InterPro" id="IPR022929">
    <property type="entry name" value="Put_MntP"/>
</dbReference>
<evidence type="ECO:0000256" key="1">
    <source>
        <dbReference type="ARBA" id="ARBA00022448"/>
    </source>
</evidence>
<sequence length="183" mass="19951">MNFYILLSIALALSLDAFGVAICIGLNNQVRRNHKFVFAASFAFFQFLFSLIGAYTGFLFNKYIASVPQLIGGIIIAIVGCMMIKEGIESKGECPLIKPSMYFVLGISVSIDAMVIGFTALSNINNILAILSDTIVIGFVTLVMSLAAFFLSRYLKKINAVGKYADYLGGVILILFGIKMILF</sequence>
<dbReference type="RefSeq" id="WP_406769066.1">
    <property type="nucleotide sequence ID" value="NZ_JBJHZZ010000002.1"/>
</dbReference>